<proteinExistence type="predicted"/>
<feature type="transmembrane region" description="Helical" evidence="1">
    <location>
        <begin position="93"/>
        <end position="117"/>
    </location>
</feature>
<dbReference type="Pfam" id="PF01944">
    <property type="entry name" value="SpoIIM"/>
    <property type="match status" value="1"/>
</dbReference>
<dbReference type="AlphaFoldDB" id="A0A7G9B800"/>
<keyword evidence="3" id="KW-1185">Reference proteome</keyword>
<evidence type="ECO:0000313" key="3">
    <source>
        <dbReference type="Proteomes" id="UP000515960"/>
    </source>
</evidence>
<dbReference type="PANTHER" id="PTHR35337:SF1">
    <property type="entry name" value="SLR1478 PROTEIN"/>
    <property type="match status" value="1"/>
</dbReference>
<evidence type="ECO:0000256" key="1">
    <source>
        <dbReference type="SAM" id="Phobius"/>
    </source>
</evidence>
<sequence>MIAEQWALLRQQWRSGFSSALARTAIAFLILTVIGFGVSLAFPELLNRVMDFFMGYLMDGDVVNETGTISAGALLRNNLTACFYAISYGLIPFLYLPAATLGINATLIGAMAAYYAVSGLSPLLFLAALLPHGIFELPALVISFTAGLELCRQITGRCLGREGIPPMLQCLSDAARLYLFPVLPLLAVAALMEAYVTPWLTSFFLPI</sequence>
<dbReference type="EMBL" id="CP060490">
    <property type="protein sequence ID" value="QNL45681.1"/>
    <property type="molecule type" value="Genomic_DNA"/>
</dbReference>
<evidence type="ECO:0000313" key="2">
    <source>
        <dbReference type="EMBL" id="QNL45681.1"/>
    </source>
</evidence>
<keyword evidence="1" id="KW-1133">Transmembrane helix</keyword>
<dbReference type="KEGG" id="ohi:H8790_06705"/>
<gene>
    <name evidence="2" type="ORF">H8790_06705</name>
</gene>
<organism evidence="2 3">
    <name type="scientific">Oscillibacter hominis</name>
    <dbReference type="NCBI Taxonomy" id="2763056"/>
    <lineage>
        <taxon>Bacteria</taxon>
        <taxon>Bacillati</taxon>
        <taxon>Bacillota</taxon>
        <taxon>Clostridia</taxon>
        <taxon>Eubacteriales</taxon>
        <taxon>Oscillospiraceae</taxon>
        <taxon>Oscillibacter</taxon>
    </lineage>
</organism>
<dbReference type="PANTHER" id="PTHR35337">
    <property type="entry name" value="SLR1478 PROTEIN"/>
    <property type="match status" value="1"/>
</dbReference>
<reference evidence="2 3" key="1">
    <citation type="submission" date="2020-08" db="EMBL/GenBank/DDBJ databases">
        <authorList>
            <person name="Liu C."/>
            <person name="Sun Q."/>
        </authorList>
    </citation>
    <scope>NUCLEOTIDE SEQUENCE [LARGE SCALE GENOMIC DNA]</scope>
    <source>
        <strain evidence="2 3">NSJ-62</strain>
    </source>
</reference>
<protein>
    <submittedName>
        <fullName evidence="2">Stage II sporulation protein M</fullName>
    </submittedName>
</protein>
<keyword evidence="1" id="KW-0812">Transmembrane</keyword>
<accession>A0A7G9B800</accession>
<keyword evidence="1" id="KW-0472">Membrane</keyword>
<dbReference type="Proteomes" id="UP000515960">
    <property type="component" value="Chromosome"/>
</dbReference>
<dbReference type="RefSeq" id="WP_187334109.1">
    <property type="nucleotide sequence ID" value="NZ_CP060490.1"/>
</dbReference>
<feature type="transmembrane region" description="Helical" evidence="1">
    <location>
        <begin position="123"/>
        <end position="148"/>
    </location>
</feature>
<feature type="transmembrane region" description="Helical" evidence="1">
    <location>
        <begin position="20"/>
        <end position="42"/>
    </location>
</feature>
<dbReference type="InterPro" id="IPR002798">
    <property type="entry name" value="SpoIIM-like"/>
</dbReference>
<feature type="transmembrane region" description="Helical" evidence="1">
    <location>
        <begin position="177"/>
        <end position="196"/>
    </location>
</feature>
<name>A0A7G9B800_9FIRM</name>